<feature type="transmembrane region" description="Helical" evidence="1">
    <location>
        <begin position="41"/>
        <end position="61"/>
    </location>
</feature>
<dbReference type="KEGG" id="sapp:SAC06_03085"/>
<evidence type="ECO:0000313" key="2">
    <source>
        <dbReference type="EMBL" id="XBW08560.1"/>
    </source>
</evidence>
<reference evidence="2" key="1">
    <citation type="submission" date="2023-11" db="EMBL/GenBank/DDBJ databases">
        <title>Scrofimicrobium hongkongense sp. nov., isolated from a patient with peritonitis.</title>
        <authorList>
            <person name="Lao H.Y."/>
            <person name="Wong A.Y.P."/>
            <person name="Ng T.L."/>
            <person name="Wong R.Y.L."/>
            <person name="Yau M.C.Y."/>
            <person name="Lam J.Y.W."/>
            <person name="Siu G.K.H."/>
        </authorList>
    </citation>
    <scope>NUCLEOTIDE SEQUENCE</scope>
    <source>
        <strain evidence="2">R131</strain>
    </source>
</reference>
<evidence type="ECO:0008006" key="3">
    <source>
        <dbReference type="Google" id="ProtNLM"/>
    </source>
</evidence>
<feature type="transmembrane region" description="Helical" evidence="1">
    <location>
        <begin position="73"/>
        <end position="96"/>
    </location>
</feature>
<feature type="transmembrane region" description="Helical" evidence="1">
    <location>
        <begin position="102"/>
        <end position="122"/>
    </location>
</feature>
<keyword evidence="1" id="KW-1133">Transmembrane helix</keyword>
<dbReference type="EMBL" id="CP138335">
    <property type="protein sequence ID" value="XBW08560.1"/>
    <property type="molecule type" value="Genomic_DNA"/>
</dbReference>
<dbReference type="RefSeq" id="WP_350258760.1">
    <property type="nucleotide sequence ID" value="NZ_CP138335.1"/>
</dbReference>
<proteinExistence type="predicted"/>
<accession>A0AAU7V966</accession>
<gene>
    <name evidence="2" type="ORF">SAC06_03085</name>
</gene>
<dbReference type="AlphaFoldDB" id="A0AAU7V966"/>
<evidence type="ECO:0000256" key="1">
    <source>
        <dbReference type="SAM" id="Phobius"/>
    </source>
</evidence>
<sequence>MRTVGMERFRKSTLARLRNAYLALVVLVILGAFFLPDRPIVSALVGVISAGLIMGTSAYTLNQMVKAEHIGLGWLMIDYLVKIAVAAGAVLLTKYVFHDDPLLVAIAVIAAAVFTAMVPVMAAQAGAQVGMTDEDHL</sequence>
<feature type="transmembrane region" description="Helical" evidence="1">
    <location>
        <begin position="20"/>
        <end position="35"/>
    </location>
</feature>
<keyword evidence="1" id="KW-0472">Membrane</keyword>
<protein>
    <recommendedName>
        <fullName evidence="3">ATP synthase protein I</fullName>
    </recommendedName>
</protein>
<name>A0AAU7V966_9ACTO</name>
<organism evidence="2">
    <name type="scientific">Scrofimicrobium appendicitidis</name>
    <dbReference type="NCBI Taxonomy" id="3079930"/>
    <lineage>
        <taxon>Bacteria</taxon>
        <taxon>Bacillati</taxon>
        <taxon>Actinomycetota</taxon>
        <taxon>Actinomycetes</taxon>
        <taxon>Actinomycetales</taxon>
        <taxon>Actinomycetaceae</taxon>
        <taxon>Scrofimicrobium</taxon>
    </lineage>
</organism>
<keyword evidence="1" id="KW-0812">Transmembrane</keyword>